<evidence type="ECO:0000313" key="2">
    <source>
        <dbReference type="EMBL" id="KAL1595885.1"/>
    </source>
</evidence>
<organism evidence="2 3">
    <name type="scientific">Paraconiothyrium brasiliense</name>
    <dbReference type="NCBI Taxonomy" id="300254"/>
    <lineage>
        <taxon>Eukaryota</taxon>
        <taxon>Fungi</taxon>
        <taxon>Dikarya</taxon>
        <taxon>Ascomycota</taxon>
        <taxon>Pezizomycotina</taxon>
        <taxon>Dothideomycetes</taxon>
        <taxon>Pleosporomycetidae</taxon>
        <taxon>Pleosporales</taxon>
        <taxon>Massarineae</taxon>
        <taxon>Didymosphaeriaceae</taxon>
        <taxon>Paraconiothyrium</taxon>
    </lineage>
</organism>
<name>A0ABR3QUN6_9PLEO</name>
<feature type="region of interest" description="Disordered" evidence="1">
    <location>
        <begin position="174"/>
        <end position="206"/>
    </location>
</feature>
<accession>A0ABR3QUN6</accession>
<comment type="caution">
    <text evidence="2">The sequence shown here is derived from an EMBL/GenBank/DDBJ whole genome shotgun (WGS) entry which is preliminary data.</text>
</comment>
<reference evidence="2 3" key="1">
    <citation type="submission" date="2024-02" db="EMBL/GenBank/DDBJ databases">
        <title>De novo assembly and annotation of 12 fungi associated with fruit tree decline syndrome in Ontario, Canada.</title>
        <authorList>
            <person name="Sulman M."/>
            <person name="Ellouze W."/>
            <person name="Ilyukhin E."/>
        </authorList>
    </citation>
    <scope>NUCLEOTIDE SEQUENCE [LARGE SCALE GENOMIC DNA]</scope>
    <source>
        <strain evidence="2 3">M42-189</strain>
    </source>
</reference>
<gene>
    <name evidence="2" type="ORF">SLS60_009575</name>
</gene>
<protein>
    <submittedName>
        <fullName evidence="2">Uncharacterized protein</fullName>
    </submittedName>
</protein>
<evidence type="ECO:0000313" key="3">
    <source>
        <dbReference type="Proteomes" id="UP001521785"/>
    </source>
</evidence>
<proteinExistence type="predicted"/>
<keyword evidence="3" id="KW-1185">Reference proteome</keyword>
<dbReference type="EMBL" id="JAKJXO020000015">
    <property type="protein sequence ID" value="KAL1595885.1"/>
    <property type="molecule type" value="Genomic_DNA"/>
</dbReference>
<dbReference type="Proteomes" id="UP001521785">
    <property type="component" value="Unassembled WGS sequence"/>
</dbReference>
<sequence length="206" mass="22832">MPFSRIAGASSTGVKPLLAKDLLVKAFPPELTEKLDYALSRLLDRVESVHFAETGPRDRSSSKSDRLKYTLWRGTASSKHIKLPGDFAFREAADLALLTRFGFAFAEKVQRVEHWPMLEDLDTTANPGGFQPQFVGREEAGWAFDKHGCLALTVVQGDELLWYYVKAEVGDDQAPLPPGNDLPVGPLPENKSSGFKKFSLKPLKRS</sequence>
<evidence type="ECO:0000256" key="1">
    <source>
        <dbReference type="SAM" id="MobiDB-lite"/>
    </source>
</evidence>